<reference evidence="1" key="1">
    <citation type="journal article" date="2012" name="PLoS ONE">
        <title>Gene sets for utilization of primary and secondary nutrition supplies in the distal gut of endangered iberian lynx.</title>
        <authorList>
            <person name="Alcaide M."/>
            <person name="Messina E."/>
            <person name="Richter M."/>
            <person name="Bargiela R."/>
            <person name="Peplies J."/>
            <person name="Huws S.A."/>
            <person name="Newbold C.J."/>
            <person name="Golyshin P.N."/>
            <person name="Simon M.A."/>
            <person name="Lopez G."/>
            <person name="Yakimov M.M."/>
            <person name="Ferrer M."/>
        </authorList>
    </citation>
    <scope>NUCLEOTIDE SEQUENCE</scope>
</reference>
<organism evidence="1">
    <name type="scientific">gut metagenome</name>
    <dbReference type="NCBI Taxonomy" id="749906"/>
    <lineage>
        <taxon>unclassified sequences</taxon>
        <taxon>metagenomes</taxon>
        <taxon>organismal metagenomes</taxon>
    </lineage>
</organism>
<accession>J9DBS0</accession>
<gene>
    <name evidence="1" type="ORF">EVA_01398</name>
</gene>
<proteinExistence type="predicted"/>
<dbReference type="EMBL" id="AMCI01000197">
    <property type="protein sequence ID" value="EJX10371.1"/>
    <property type="molecule type" value="Genomic_DNA"/>
</dbReference>
<protein>
    <submittedName>
        <fullName evidence="1">Uncharacterized protein</fullName>
    </submittedName>
</protein>
<comment type="caution">
    <text evidence="1">The sequence shown here is derived from an EMBL/GenBank/DDBJ whole genome shotgun (WGS) entry which is preliminary data.</text>
</comment>
<name>J9DBS0_9ZZZZ</name>
<dbReference type="AlphaFoldDB" id="J9DBS0"/>
<evidence type="ECO:0000313" key="1">
    <source>
        <dbReference type="EMBL" id="EJX10371.1"/>
    </source>
</evidence>
<sequence>MAFYIVFYGERFVLRIPIKYSNKFSLPNYCCNFVA</sequence>